<dbReference type="EMBL" id="JACHBR010000001">
    <property type="protein sequence ID" value="MBB5627260.1"/>
    <property type="molecule type" value="Genomic_DNA"/>
</dbReference>
<evidence type="ECO:0000256" key="1">
    <source>
        <dbReference type="SAM" id="SignalP"/>
    </source>
</evidence>
<dbReference type="RefSeq" id="WP_184611783.1">
    <property type="nucleotide sequence ID" value="NZ_BOOS01000036.1"/>
</dbReference>
<keyword evidence="3" id="KW-1185">Reference proteome</keyword>
<gene>
    <name evidence="2" type="ORF">BJ981_002959</name>
</gene>
<accession>A0A7W8Z4I2</accession>
<sequence>MKRSRWAACLLALLVSVLVGQGVLSTPAQADGNANCIPIYSNGRIVFCEPILVEVAGWCPGCPRPCLSCLPEYALDFREYLTQPAYLRYQSVLELARGLGLLEQAARSQNSQLRRDALVSFISVVRPLGKNGSVRLEQAGYIDRAAGVVRPAGLSWLTSAGNHITEGLAIVQQYYNSPPNVPSPIDPERGLDKIDLARQELANRIPL</sequence>
<feature type="chain" id="PRO_5030601143" evidence="1">
    <location>
        <begin position="31"/>
        <end position="207"/>
    </location>
</feature>
<evidence type="ECO:0000313" key="3">
    <source>
        <dbReference type="Proteomes" id="UP000588112"/>
    </source>
</evidence>
<dbReference type="Proteomes" id="UP000588112">
    <property type="component" value="Unassembled WGS sequence"/>
</dbReference>
<proteinExistence type="predicted"/>
<name>A0A7W8Z4I2_9ACTN</name>
<dbReference type="AlphaFoldDB" id="A0A7W8Z4I2"/>
<evidence type="ECO:0000313" key="2">
    <source>
        <dbReference type="EMBL" id="MBB5627260.1"/>
    </source>
</evidence>
<protein>
    <submittedName>
        <fullName evidence="2">Uncharacterized protein</fullName>
    </submittedName>
</protein>
<feature type="signal peptide" evidence="1">
    <location>
        <begin position="1"/>
        <end position="30"/>
    </location>
</feature>
<keyword evidence="1" id="KW-0732">Signal</keyword>
<organism evidence="2 3">
    <name type="scientific">Sphaerisporangium krabiense</name>
    <dbReference type="NCBI Taxonomy" id="763782"/>
    <lineage>
        <taxon>Bacteria</taxon>
        <taxon>Bacillati</taxon>
        <taxon>Actinomycetota</taxon>
        <taxon>Actinomycetes</taxon>
        <taxon>Streptosporangiales</taxon>
        <taxon>Streptosporangiaceae</taxon>
        <taxon>Sphaerisporangium</taxon>
    </lineage>
</organism>
<comment type="caution">
    <text evidence="2">The sequence shown here is derived from an EMBL/GenBank/DDBJ whole genome shotgun (WGS) entry which is preliminary data.</text>
</comment>
<reference evidence="2 3" key="1">
    <citation type="submission" date="2020-08" db="EMBL/GenBank/DDBJ databases">
        <title>Sequencing the genomes of 1000 actinobacteria strains.</title>
        <authorList>
            <person name="Klenk H.-P."/>
        </authorList>
    </citation>
    <scope>NUCLEOTIDE SEQUENCE [LARGE SCALE GENOMIC DNA]</scope>
    <source>
        <strain evidence="2 3">DSM 45790</strain>
    </source>
</reference>